<proteinExistence type="predicted"/>
<evidence type="ECO:0000313" key="3">
    <source>
        <dbReference type="Proteomes" id="UP001066276"/>
    </source>
</evidence>
<reference evidence="2" key="1">
    <citation type="journal article" date="2022" name="bioRxiv">
        <title>Sequencing and chromosome-scale assembly of the giantPleurodeles waltlgenome.</title>
        <authorList>
            <person name="Brown T."/>
            <person name="Elewa A."/>
            <person name="Iarovenko S."/>
            <person name="Subramanian E."/>
            <person name="Araus A.J."/>
            <person name="Petzold A."/>
            <person name="Susuki M."/>
            <person name="Suzuki K.-i.T."/>
            <person name="Hayashi T."/>
            <person name="Toyoda A."/>
            <person name="Oliveira C."/>
            <person name="Osipova E."/>
            <person name="Leigh N.D."/>
            <person name="Simon A."/>
            <person name="Yun M.H."/>
        </authorList>
    </citation>
    <scope>NUCLEOTIDE SEQUENCE</scope>
    <source>
        <strain evidence="2">20211129_DDA</strain>
        <tissue evidence="2">Liver</tissue>
    </source>
</reference>
<dbReference type="AlphaFoldDB" id="A0AAV7W3L5"/>
<dbReference type="EMBL" id="JANPWB010000002">
    <property type="protein sequence ID" value="KAJ1207460.1"/>
    <property type="molecule type" value="Genomic_DNA"/>
</dbReference>
<protein>
    <submittedName>
        <fullName evidence="2">Uncharacterized protein</fullName>
    </submittedName>
</protein>
<keyword evidence="3" id="KW-1185">Reference proteome</keyword>
<organism evidence="2 3">
    <name type="scientific">Pleurodeles waltl</name>
    <name type="common">Iberian ribbed newt</name>
    <dbReference type="NCBI Taxonomy" id="8319"/>
    <lineage>
        <taxon>Eukaryota</taxon>
        <taxon>Metazoa</taxon>
        <taxon>Chordata</taxon>
        <taxon>Craniata</taxon>
        <taxon>Vertebrata</taxon>
        <taxon>Euteleostomi</taxon>
        <taxon>Amphibia</taxon>
        <taxon>Batrachia</taxon>
        <taxon>Caudata</taxon>
        <taxon>Salamandroidea</taxon>
        <taxon>Salamandridae</taxon>
        <taxon>Pleurodelinae</taxon>
        <taxon>Pleurodeles</taxon>
    </lineage>
</organism>
<dbReference type="Proteomes" id="UP001066276">
    <property type="component" value="Chromosome 1_2"/>
</dbReference>
<accession>A0AAV7W3L5</accession>
<gene>
    <name evidence="2" type="ORF">NDU88_002851</name>
</gene>
<comment type="caution">
    <text evidence="2">The sequence shown here is derived from an EMBL/GenBank/DDBJ whole genome shotgun (WGS) entry which is preliminary data.</text>
</comment>
<evidence type="ECO:0000313" key="2">
    <source>
        <dbReference type="EMBL" id="KAJ1207460.1"/>
    </source>
</evidence>
<feature type="region of interest" description="Disordered" evidence="1">
    <location>
        <begin position="1"/>
        <end position="27"/>
    </location>
</feature>
<evidence type="ECO:0000256" key="1">
    <source>
        <dbReference type="SAM" id="MobiDB-lite"/>
    </source>
</evidence>
<name>A0AAV7W3L5_PLEWA</name>
<sequence length="77" mass="7977">MRRSSAGRQGVSGSPWGRNALMHGPPETLCPSASFHSRAAQLCGDSQCGVTSLFAVVPRGKLEPVGWTGGTPLEPVS</sequence>